<dbReference type="NCBIfam" id="TIGR00004">
    <property type="entry name" value="Rid family detoxifying hydrolase"/>
    <property type="match status" value="1"/>
</dbReference>
<dbReference type="InterPro" id="IPR006056">
    <property type="entry name" value="RidA"/>
</dbReference>
<evidence type="ECO:0000256" key="1">
    <source>
        <dbReference type="ARBA" id="ARBA00010552"/>
    </source>
</evidence>
<comment type="similarity">
    <text evidence="1">Belongs to the RutC family.</text>
</comment>
<dbReference type="Pfam" id="PF01042">
    <property type="entry name" value="Ribonuc_L-PSP"/>
    <property type="match status" value="1"/>
</dbReference>
<dbReference type="Gene3D" id="3.30.1330.40">
    <property type="entry name" value="RutC-like"/>
    <property type="match status" value="1"/>
</dbReference>
<dbReference type="InParanoid" id="A0A448YT52"/>
<evidence type="ECO:0000313" key="3">
    <source>
        <dbReference type="Proteomes" id="UP000290900"/>
    </source>
</evidence>
<organism evidence="2 3">
    <name type="scientific">Brettanomyces naardenensis</name>
    <name type="common">Yeast</name>
    <dbReference type="NCBI Taxonomy" id="13370"/>
    <lineage>
        <taxon>Eukaryota</taxon>
        <taxon>Fungi</taxon>
        <taxon>Dikarya</taxon>
        <taxon>Ascomycota</taxon>
        <taxon>Saccharomycotina</taxon>
        <taxon>Pichiomycetes</taxon>
        <taxon>Pichiales</taxon>
        <taxon>Pichiaceae</taxon>
        <taxon>Brettanomyces</taxon>
    </lineage>
</organism>
<name>A0A448YT52_BRENA</name>
<gene>
    <name evidence="2" type="ORF">BRENAR_LOCUS4814</name>
</gene>
<dbReference type="Proteomes" id="UP000290900">
    <property type="component" value="Unassembled WGS sequence"/>
</dbReference>
<dbReference type="FunFam" id="3.30.1330.40:FF:000001">
    <property type="entry name" value="L-PSP family endoribonuclease"/>
    <property type="match status" value="1"/>
</dbReference>
<accession>A0A448YT52</accession>
<dbReference type="InterPro" id="IPR006175">
    <property type="entry name" value="YjgF/YER057c/UK114"/>
</dbReference>
<dbReference type="InterPro" id="IPR035959">
    <property type="entry name" value="RutC-like_sf"/>
</dbReference>
<dbReference type="CDD" id="cd00448">
    <property type="entry name" value="YjgF_YER057c_UK114_family"/>
    <property type="match status" value="1"/>
</dbReference>
<dbReference type="PROSITE" id="PS01094">
    <property type="entry name" value="UPF0076"/>
    <property type="match status" value="1"/>
</dbReference>
<protein>
    <submittedName>
        <fullName evidence="2">DEKNAAC105258</fullName>
    </submittedName>
</protein>
<dbReference type="GO" id="GO:0019239">
    <property type="term" value="F:deaminase activity"/>
    <property type="evidence" value="ECO:0007669"/>
    <property type="project" value="TreeGrafter"/>
</dbReference>
<dbReference type="PANTHER" id="PTHR11803">
    <property type="entry name" value="2-IMINOBUTANOATE/2-IMINOPROPANOATE DEAMINASE RIDA"/>
    <property type="match status" value="1"/>
</dbReference>
<dbReference type="InterPro" id="IPR019897">
    <property type="entry name" value="RidA_CS"/>
</dbReference>
<dbReference type="OrthoDB" id="309640at2759"/>
<dbReference type="GO" id="GO:0005739">
    <property type="term" value="C:mitochondrion"/>
    <property type="evidence" value="ECO:0007669"/>
    <property type="project" value="UniProtKB-ARBA"/>
</dbReference>
<dbReference type="PANTHER" id="PTHR11803:SF58">
    <property type="entry name" value="PROTEIN HMF1-RELATED"/>
    <property type="match status" value="1"/>
</dbReference>
<reference evidence="2 3" key="1">
    <citation type="submission" date="2018-12" db="EMBL/GenBank/DDBJ databases">
        <authorList>
            <person name="Tiukova I."/>
            <person name="Dainat J."/>
        </authorList>
    </citation>
    <scope>NUCLEOTIDE SEQUENCE [LARGE SCALE GENOMIC DNA]</scope>
</reference>
<evidence type="ECO:0000313" key="2">
    <source>
        <dbReference type="EMBL" id="VEU24085.1"/>
    </source>
</evidence>
<dbReference type="AlphaFoldDB" id="A0A448YT52"/>
<sequence length="157" mass="16913">MSFLSSVSRRSVLLSKQLSTNSSSIFRMGLSSKVTPVVSTKAPPAAASYSHAIKANGFIYVSGQIPFTLDGKPVEGDFQAQSEQVIKNVLGIVEDANSSLENIVKVNIFLADISNFGDFNEVYSKYFNVHKPARSCVAVKALPLGVPVEMEVIAVEK</sequence>
<dbReference type="STRING" id="13370.A0A448YT52"/>
<dbReference type="SUPFAM" id="SSF55298">
    <property type="entry name" value="YjgF-like"/>
    <property type="match status" value="1"/>
</dbReference>
<proteinExistence type="inferred from homology"/>
<dbReference type="GO" id="GO:0005829">
    <property type="term" value="C:cytosol"/>
    <property type="evidence" value="ECO:0007669"/>
    <property type="project" value="TreeGrafter"/>
</dbReference>
<dbReference type="FunCoup" id="A0A448YT52">
    <property type="interactions" value="565"/>
</dbReference>
<keyword evidence="3" id="KW-1185">Reference proteome</keyword>
<dbReference type="EMBL" id="CAACVR010000067">
    <property type="protein sequence ID" value="VEU24085.1"/>
    <property type="molecule type" value="Genomic_DNA"/>
</dbReference>